<accession>A0A4Z2J0U3</accession>
<dbReference type="Proteomes" id="UP000314294">
    <property type="component" value="Unassembled WGS sequence"/>
</dbReference>
<organism evidence="1 2">
    <name type="scientific">Liparis tanakae</name>
    <name type="common">Tanaka's snailfish</name>
    <dbReference type="NCBI Taxonomy" id="230148"/>
    <lineage>
        <taxon>Eukaryota</taxon>
        <taxon>Metazoa</taxon>
        <taxon>Chordata</taxon>
        <taxon>Craniata</taxon>
        <taxon>Vertebrata</taxon>
        <taxon>Euteleostomi</taxon>
        <taxon>Actinopterygii</taxon>
        <taxon>Neopterygii</taxon>
        <taxon>Teleostei</taxon>
        <taxon>Neoteleostei</taxon>
        <taxon>Acanthomorphata</taxon>
        <taxon>Eupercaria</taxon>
        <taxon>Perciformes</taxon>
        <taxon>Cottioidei</taxon>
        <taxon>Cottales</taxon>
        <taxon>Liparidae</taxon>
        <taxon>Liparis</taxon>
    </lineage>
</organism>
<dbReference type="AlphaFoldDB" id="A0A4Z2J0U3"/>
<proteinExistence type="predicted"/>
<keyword evidence="2" id="KW-1185">Reference proteome</keyword>
<name>A0A4Z2J0U3_9TELE</name>
<protein>
    <submittedName>
        <fullName evidence="1">Uncharacterized protein</fullName>
    </submittedName>
</protein>
<comment type="caution">
    <text evidence="1">The sequence shown here is derived from an EMBL/GenBank/DDBJ whole genome shotgun (WGS) entry which is preliminary data.</text>
</comment>
<dbReference type="EMBL" id="SRLO01000033">
    <property type="protein sequence ID" value="TNN83434.1"/>
    <property type="molecule type" value="Genomic_DNA"/>
</dbReference>
<evidence type="ECO:0000313" key="1">
    <source>
        <dbReference type="EMBL" id="TNN83434.1"/>
    </source>
</evidence>
<gene>
    <name evidence="1" type="ORF">EYF80_006415</name>
</gene>
<evidence type="ECO:0000313" key="2">
    <source>
        <dbReference type="Proteomes" id="UP000314294"/>
    </source>
</evidence>
<reference evidence="1 2" key="1">
    <citation type="submission" date="2019-03" db="EMBL/GenBank/DDBJ databases">
        <title>First draft genome of Liparis tanakae, snailfish: a comprehensive survey of snailfish specific genes.</title>
        <authorList>
            <person name="Kim W."/>
            <person name="Song I."/>
            <person name="Jeong J.-H."/>
            <person name="Kim D."/>
            <person name="Kim S."/>
            <person name="Ryu S."/>
            <person name="Song J.Y."/>
            <person name="Lee S.K."/>
        </authorList>
    </citation>
    <scope>NUCLEOTIDE SEQUENCE [LARGE SCALE GENOMIC DNA]</scope>
    <source>
        <tissue evidence="1">Muscle</tissue>
    </source>
</reference>
<sequence length="132" mass="14192">MLTFLVSWETCTSIFRLSRLAPFLRFPVRMASNSDCGRKPSLTGVTVAEGTEEVGVLDLLPALLGVAATERKTGPLPSHLIGGAQGRPAELADLPDVFPGRHLSPPETPTYHALAAGKLHQMSNLSSYFTVY</sequence>